<name>A0ACB8BQJ8_9AGAM</name>
<evidence type="ECO:0000313" key="1">
    <source>
        <dbReference type="EMBL" id="KAH7927148.1"/>
    </source>
</evidence>
<keyword evidence="2" id="KW-1185">Reference proteome</keyword>
<reference evidence="1" key="1">
    <citation type="journal article" date="2021" name="New Phytol.">
        <title>Evolutionary innovations through gain and loss of genes in the ectomycorrhizal Boletales.</title>
        <authorList>
            <person name="Wu G."/>
            <person name="Miyauchi S."/>
            <person name="Morin E."/>
            <person name="Kuo A."/>
            <person name="Drula E."/>
            <person name="Varga T."/>
            <person name="Kohler A."/>
            <person name="Feng B."/>
            <person name="Cao Y."/>
            <person name="Lipzen A."/>
            <person name="Daum C."/>
            <person name="Hundley H."/>
            <person name="Pangilinan J."/>
            <person name="Johnson J."/>
            <person name="Barry K."/>
            <person name="LaButti K."/>
            <person name="Ng V."/>
            <person name="Ahrendt S."/>
            <person name="Min B."/>
            <person name="Choi I.G."/>
            <person name="Park H."/>
            <person name="Plett J.M."/>
            <person name="Magnuson J."/>
            <person name="Spatafora J.W."/>
            <person name="Nagy L.G."/>
            <person name="Henrissat B."/>
            <person name="Grigoriev I.V."/>
            <person name="Yang Z.L."/>
            <person name="Xu J."/>
            <person name="Martin F.M."/>
        </authorList>
    </citation>
    <scope>NUCLEOTIDE SEQUENCE</scope>
    <source>
        <strain evidence="1">KUC20120723A-06</strain>
    </source>
</reference>
<comment type="caution">
    <text evidence="1">The sequence shown here is derived from an EMBL/GenBank/DDBJ whole genome shotgun (WGS) entry which is preliminary data.</text>
</comment>
<organism evidence="1 2">
    <name type="scientific">Leucogyrophana mollusca</name>
    <dbReference type="NCBI Taxonomy" id="85980"/>
    <lineage>
        <taxon>Eukaryota</taxon>
        <taxon>Fungi</taxon>
        <taxon>Dikarya</taxon>
        <taxon>Basidiomycota</taxon>
        <taxon>Agaricomycotina</taxon>
        <taxon>Agaricomycetes</taxon>
        <taxon>Agaricomycetidae</taxon>
        <taxon>Boletales</taxon>
        <taxon>Boletales incertae sedis</taxon>
        <taxon>Leucogyrophana</taxon>
    </lineage>
</organism>
<sequence>MSMAFASFSICLIVLALTVRTYAVISGHTRRPKLSGRTVSNPATRSLAIFLGSGGHTSEAMMLASALDFSRYSPRIYVVSEGDTLSAQKAATLEQLKAADASSPNGQMRKQYKLEMIPRARRVHQSLLTTAPTAILSLLSCIYLVSIKPLLRKGAFRQPFADVLILNGPGTCVILCVAVLLNQLIGLPSPRVIYVESFARVRSLSLSGKLLHHIVDRFVVQWPDLVQRGGREECHGWLV</sequence>
<dbReference type="Proteomes" id="UP000790709">
    <property type="component" value="Unassembled WGS sequence"/>
</dbReference>
<accession>A0ACB8BQJ8</accession>
<gene>
    <name evidence="1" type="ORF">BV22DRAFT_1061562</name>
</gene>
<evidence type="ECO:0000313" key="2">
    <source>
        <dbReference type="Proteomes" id="UP000790709"/>
    </source>
</evidence>
<protein>
    <submittedName>
        <fullName evidence="1">Glycosyltransferase family 1 protein</fullName>
    </submittedName>
</protein>
<dbReference type="EMBL" id="MU266371">
    <property type="protein sequence ID" value="KAH7927148.1"/>
    <property type="molecule type" value="Genomic_DNA"/>
</dbReference>
<proteinExistence type="predicted"/>